<keyword evidence="1" id="KW-0325">Glycoprotein</keyword>
<dbReference type="GeneID" id="116300606"/>
<dbReference type="Proteomes" id="UP000515163">
    <property type="component" value="Unplaced"/>
</dbReference>
<feature type="signal peptide" evidence="1">
    <location>
        <begin position="1"/>
        <end position="17"/>
    </location>
</feature>
<evidence type="ECO:0000313" key="3">
    <source>
        <dbReference type="RefSeq" id="XP_031565369.1"/>
    </source>
</evidence>
<comment type="similarity">
    <text evidence="1">Belongs to the metallo-dependent hydrolases superfamily. Peptidase M19 family.</text>
</comment>
<comment type="cofactor">
    <cofactor evidence="1">
        <name>Zn(2+)</name>
        <dbReference type="ChEBI" id="CHEBI:29105"/>
    </cofactor>
</comment>
<keyword evidence="1" id="KW-0862">Zinc</keyword>
<dbReference type="InterPro" id="IPR000180">
    <property type="entry name" value="Dipep_AS"/>
</dbReference>
<keyword evidence="1" id="KW-0472">Membrane</keyword>
<dbReference type="PROSITE" id="PS00869">
    <property type="entry name" value="RENAL_DIPEPTIDASE_1"/>
    <property type="match status" value="1"/>
</dbReference>
<dbReference type="AlphaFoldDB" id="A0A6P8IF70"/>
<evidence type="ECO:0000256" key="1">
    <source>
        <dbReference type="RuleBase" id="RU341113"/>
    </source>
</evidence>
<sequence length="410" mass="46007">MYTSVLLTVLLALAVQGIPKHRDRRAVDYRARAVEIMKQSPLIDGHNDMPYQIRKQYTNRLGNLKLNHTTWQTDITRLRSGHVGAQFWAAFSFCANQLKNAVLLGLEQVSIIKRFVNKYPDTFKFVTTAQEIKDAFKDGKIASLIGLEGGHMIDSSLGTLRMFYDLGVRYMTLTHNCHTPWASSSSKPAKTLHDGLDDFGKMVVKEMNRLGMLVDLSHVSHKTMNDSLDTVKAPVIFSHSSAYALCKHPRNVPDDVLRRMPQNGGLVMVNFYSAFIVYNGSRNATIQDVVEHIDYIKNVSGIDHVGIGADYDGVTELPIGLEDVSKYPDLIALLLKKGYTESDIKKILGENLIRVMEKAEKVARDMSKDTPYDDFRFFENVTCRPHFGGGVESYSSDAGRNIRVSPINLS</sequence>
<accession>A0A6P8IF70</accession>
<dbReference type="GO" id="GO:0046872">
    <property type="term" value="F:metal ion binding"/>
    <property type="evidence" value="ECO:0007669"/>
    <property type="project" value="UniProtKB-UniRule"/>
</dbReference>
<dbReference type="FunFam" id="3.20.20.140:FF:000030">
    <property type="entry name" value="Dipeptidase"/>
    <property type="match status" value="1"/>
</dbReference>
<dbReference type="GO" id="GO:0006508">
    <property type="term" value="P:proteolysis"/>
    <property type="evidence" value="ECO:0007669"/>
    <property type="project" value="UniProtKB-KW"/>
</dbReference>
<dbReference type="OrthoDB" id="445695at2759"/>
<comment type="subunit">
    <text evidence="1">Homodimer; disulfide-linked.</text>
</comment>
<dbReference type="GO" id="GO:0098552">
    <property type="term" value="C:side of membrane"/>
    <property type="evidence" value="ECO:0007669"/>
    <property type="project" value="UniProtKB-KW"/>
</dbReference>
<dbReference type="PANTHER" id="PTHR10443">
    <property type="entry name" value="MICROSOMAL DIPEPTIDASE"/>
    <property type="match status" value="1"/>
</dbReference>
<keyword evidence="1" id="KW-0732">Signal</keyword>
<gene>
    <name evidence="3" type="primary">LOC116300606</name>
</gene>
<dbReference type="PROSITE" id="PS51365">
    <property type="entry name" value="RENAL_DIPEPTIDASE_2"/>
    <property type="match status" value="1"/>
</dbReference>
<dbReference type="RefSeq" id="XP_031565369.1">
    <property type="nucleotide sequence ID" value="XM_031709509.1"/>
</dbReference>
<keyword evidence="1" id="KW-0449">Lipoprotein</keyword>
<keyword evidence="1" id="KW-0645">Protease</keyword>
<keyword evidence="1" id="KW-0482">Metalloprotease</keyword>
<evidence type="ECO:0000313" key="2">
    <source>
        <dbReference type="Proteomes" id="UP000515163"/>
    </source>
</evidence>
<keyword evidence="1" id="KW-0479">Metal-binding</keyword>
<dbReference type="InterPro" id="IPR008257">
    <property type="entry name" value="Pept_M19"/>
</dbReference>
<feature type="chain" id="PRO_5028519440" description="Dipeptidase" evidence="1">
    <location>
        <begin position="18"/>
        <end position="410"/>
    </location>
</feature>
<dbReference type="SUPFAM" id="SSF51556">
    <property type="entry name" value="Metallo-dependent hydrolases"/>
    <property type="match status" value="1"/>
</dbReference>
<dbReference type="FunCoup" id="A0A6P8IF70">
    <property type="interactions" value="14"/>
</dbReference>
<keyword evidence="1" id="KW-0224">Dipeptidase</keyword>
<dbReference type="GO" id="GO:0070573">
    <property type="term" value="F:metallodipeptidase activity"/>
    <property type="evidence" value="ECO:0007669"/>
    <property type="project" value="InterPro"/>
</dbReference>
<keyword evidence="2" id="KW-1185">Reference proteome</keyword>
<comment type="subcellular location">
    <subcellularLocation>
        <location evidence="1">Membrane</location>
        <topology evidence="1">Lipid-anchor</topology>
        <topology evidence="1">GPI-anchor</topology>
    </subcellularLocation>
</comment>
<comment type="catalytic activity">
    <reaction evidence="1">
        <text>an L-aminoacyl-L-amino acid + H2O = 2 an L-alpha-amino acid</text>
        <dbReference type="Rhea" id="RHEA:48940"/>
        <dbReference type="ChEBI" id="CHEBI:15377"/>
        <dbReference type="ChEBI" id="CHEBI:59869"/>
        <dbReference type="ChEBI" id="CHEBI:77460"/>
        <dbReference type="EC" id="3.4.13.19"/>
    </reaction>
</comment>
<keyword evidence="1" id="KW-1015">Disulfide bond</keyword>
<proteinExistence type="inferred from homology"/>
<dbReference type="KEGG" id="aten:116300606"/>
<keyword evidence="1" id="KW-0378">Hydrolase</keyword>
<name>A0A6P8IF70_ACTTE</name>
<protein>
    <recommendedName>
        <fullName evidence="1">Dipeptidase</fullName>
        <ecNumber evidence="1">3.4.13.19</ecNumber>
    </recommendedName>
</protein>
<dbReference type="CDD" id="cd01301">
    <property type="entry name" value="rDP_like"/>
    <property type="match status" value="1"/>
</dbReference>
<dbReference type="EC" id="3.4.13.19" evidence="1"/>
<dbReference type="InterPro" id="IPR032466">
    <property type="entry name" value="Metal_Hydrolase"/>
</dbReference>
<reference evidence="3" key="1">
    <citation type="submission" date="2025-08" db="UniProtKB">
        <authorList>
            <consortium name="RefSeq"/>
        </authorList>
    </citation>
    <scope>IDENTIFICATION</scope>
    <source>
        <tissue evidence="3">Tentacle</tissue>
    </source>
</reference>
<dbReference type="InParanoid" id="A0A6P8IF70"/>
<dbReference type="PANTHER" id="PTHR10443:SF12">
    <property type="entry name" value="DIPEPTIDASE"/>
    <property type="match status" value="1"/>
</dbReference>
<keyword evidence="1" id="KW-0336">GPI-anchor</keyword>
<dbReference type="Pfam" id="PF01244">
    <property type="entry name" value="Peptidase_M19"/>
    <property type="match status" value="1"/>
</dbReference>
<dbReference type="Gene3D" id="3.20.20.140">
    <property type="entry name" value="Metal-dependent hydrolases"/>
    <property type="match status" value="1"/>
</dbReference>
<organism evidence="2 3">
    <name type="scientific">Actinia tenebrosa</name>
    <name type="common">Australian red waratah sea anemone</name>
    <dbReference type="NCBI Taxonomy" id="6105"/>
    <lineage>
        <taxon>Eukaryota</taxon>
        <taxon>Metazoa</taxon>
        <taxon>Cnidaria</taxon>
        <taxon>Anthozoa</taxon>
        <taxon>Hexacorallia</taxon>
        <taxon>Actiniaria</taxon>
        <taxon>Actiniidae</taxon>
        <taxon>Actinia</taxon>
    </lineage>
</organism>